<dbReference type="Gene3D" id="3.40.50.1400">
    <property type="match status" value="1"/>
</dbReference>
<dbReference type="InterPro" id="IPR050963">
    <property type="entry name" value="Sirohydro_Cobaltochel/CbiX"/>
</dbReference>
<dbReference type="Pfam" id="PF01903">
    <property type="entry name" value="CbiX"/>
    <property type="match status" value="1"/>
</dbReference>
<dbReference type="SUPFAM" id="SSF53800">
    <property type="entry name" value="Chelatase"/>
    <property type="match status" value="1"/>
</dbReference>
<keyword evidence="2" id="KW-0456">Lyase</keyword>
<accession>A0ABP9UQW9</accession>
<dbReference type="RefSeq" id="WP_353567206.1">
    <property type="nucleotide sequence ID" value="NZ_BAABRI010000011.1"/>
</dbReference>
<sequence length="309" mass="34056">MKLMRALPLLAASFCLISCDPPASESAAARENTSAPHRSAVLIVSHGSHSASWREMLLDVENSVRDELLADPAIDEVRSAFMEYTEPSIATRLREFDEEGFTDVILIPMLLTVSGHSFDDIPVIAGQREDAATLARLKLEGTEVYRPHARVTLTPLLDFPDVLRKNVARRAAAMSKDPSQEGLVLVAYGSEPYNEEWTTLIEEIGRSTCDELGFPDSSHAWCGHIARYRTEPTTEAILTILARHPRALVIPVLVAVDENFQGRIIGGGIKETGQAERVAYLHDAILPDENINRWVIESSLDHAARIATP</sequence>
<evidence type="ECO:0000313" key="3">
    <source>
        <dbReference type="EMBL" id="GAA5483082.1"/>
    </source>
</evidence>
<dbReference type="InterPro" id="IPR002762">
    <property type="entry name" value="CbiX-like"/>
</dbReference>
<comment type="caution">
    <text evidence="3">The sequence shown here is derived from an EMBL/GenBank/DDBJ whole genome shotgun (WGS) entry which is preliminary data.</text>
</comment>
<proteinExistence type="predicted"/>
<dbReference type="CDD" id="cd03416">
    <property type="entry name" value="CbiX_SirB_N"/>
    <property type="match status" value="1"/>
</dbReference>
<keyword evidence="4" id="KW-1185">Reference proteome</keyword>
<dbReference type="PANTHER" id="PTHR33542:SF3">
    <property type="entry name" value="SIROHYDROCHLORIN FERROCHELATASE, CHLOROPLASTIC"/>
    <property type="match status" value="1"/>
</dbReference>
<gene>
    <name evidence="3" type="ORF">Hsar01_02309</name>
</gene>
<name>A0ABP9UQW9_9BACT</name>
<evidence type="ECO:0000256" key="2">
    <source>
        <dbReference type="ARBA" id="ARBA00023239"/>
    </source>
</evidence>
<dbReference type="PANTHER" id="PTHR33542">
    <property type="entry name" value="SIROHYDROCHLORIN FERROCHELATASE, CHLOROPLASTIC"/>
    <property type="match status" value="1"/>
</dbReference>
<protein>
    <recommendedName>
        <fullName evidence="5">Cobalamin biosynthesis protein CbiX</fullName>
    </recommendedName>
</protein>
<evidence type="ECO:0000313" key="4">
    <source>
        <dbReference type="Proteomes" id="UP001476282"/>
    </source>
</evidence>
<organism evidence="3 4">
    <name type="scientific">Haloferula sargassicola</name>
    <dbReference type="NCBI Taxonomy" id="490096"/>
    <lineage>
        <taxon>Bacteria</taxon>
        <taxon>Pseudomonadati</taxon>
        <taxon>Verrucomicrobiota</taxon>
        <taxon>Verrucomicrobiia</taxon>
        <taxon>Verrucomicrobiales</taxon>
        <taxon>Verrucomicrobiaceae</taxon>
        <taxon>Haloferula</taxon>
    </lineage>
</organism>
<reference evidence="3 4" key="1">
    <citation type="submission" date="2024-02" db="EMBL/GenBank/DDBJ databases">
        <title>Haloferula sargassicola NBRC 104335.</title>
        <authorList>
            <person name="Ichikawa N."/>
            <person name="Katano-Makiyama Y."/>
            <person name="Hidaka K."/>
        </authorList>
    </citation>
    <scope>NUCLEOTIDE SEQUENCE [LARGE SCALE GENOMIC DNA]</scope>
    <source>
        <strain evidence="3 4">NBRC 104335</strain>
    </source>
</reference>
<evidence type="ECO:0000256" key="1">
    <source>
        <dbReference type="ARBA" id="ARBA00022723"/>
    </source>
</evidence>
<dbReference type="Proteomes" id="UP001476282">
    <property type="component" value="Unassembled WGS sequence"/>
</dbReference>
<keyword evidence="1" id="KW-0479">Metal-binding</keyword>
<dbReference type="EMBL" id="BAABRI010000011">
    <property type="protein sequence ID" value="GAA5483082.1"/>
    <property type="molecule type" value="Genomic_DNA"/>
</dbReference>
<evidence type="ECO:0008006" key="5">
    <source>
        <dbReference type="Google" id="ProtNLM"/>
    </source>
</evidence>